<dbReference type="PROSITE" id="PS00824">
    <property type="entry name" value="EF1BD_1"/>
    <property type="match status" value="1"/>
</dbReference>
<feature type="domain" description="Translation elongation factor EF1B beta/delta subunit guanine nucleotide exchange" evidence="6">
    <location>
        <begin position="357"/>
        <end position="443"/>
    </location>
</feature>
<evidence type="ECO:0000259" key="6">
    <source>
        <dbReference type="SMART" id="SM00888"/>
    </source>
</evidence>
<dbReference type="SUPFAM" id="SSF54984">
    <property type="entry name" value="eEF-1beta-like"/>
    <property type="match status" value="1"/>
</dbReference>
<organism evidence="8 9">
    <name type="scientific">Diaphorina citri</name>
    <name type="common">Asian citrus psyllid</name>
    <dbReference type="NCBI Taxonomy" id="121845"/>
    <lineage>
        <taxon>Eukaryota</taxon>
        <taxon>Metazoa</taxon>
        <taxon>Ecdysozoa</taxon>
        <taxon>Arthropoda</taxon>
        <taxon>Hexapoda</taxon>
        <taxon>Insecta</taxon>
        <taxon>Pterygota</taxon>
        <taxon>Neoptera</taxon>
        <taxon>Paraneoptera</taxon>
        <taxon>Hemiptera</taxon>
        <taxon>Sternorrhyncha</taxon>
        <taxon>Psylloidea</taxon>
        <taxon>Psyllidae</taxon>
        <taxon>Diaphorininae</taxon>
        <taxon>Diaphorina</taxon>
    </lineage>
</organism>
<dbReference type="InterPro" id="IPR049720">
    <property type="entry name" value="EF1B_bsu/dsu"/>
</dbReference>
<evidence type="ECO:0000256" key="5">
    <source>
        <dbReference type="SAM" id="MobiDB-lite"/>
    </source>
</evidence>
<dbReference type="Proteomes" id="UP000079169">
    <property type="component" value="Unplaced"/>
</dbReference>
<dbReference type="GeneID" id="103512639"/>
<protein>
    <submittedName>
        <fullName evidence="9">Probable elongation factor 1-delta</fullName>
    </submittedName>
</protein>
<dbReference type="Pfam" id="PF10587">
    <property type="entry name" value="EF-1_beta_acid"/>
    <property type="match status" value="1"/>
</dbReference>
<feature type="compositionally biased region" description="Basic and acidic residues" evidence="5">
    <location>
        <begin position="97"/>
        <end position="115"/>
    </location>
</feature>
<evidence type="ECO:0000256" key="4">
    <source>
        <dbReference type="RuleBase" id="RU003791"/>
    </source>
</evidence>
<dbReference type="PROSITE" id="PS00825">
    <property type="entry name" value="EF1BD_2"/>
    <property type="match status" value="1"/>
</dbReference>
<feature type="compositionally biased region" description="Polar residues" evidence="5">
    <location>
        <begin position="78"/>
        <end position="88"/>
    </location>
</feature>
<feature type="domain" description="Elongation factor 1 beta central acidic region eukaryote" evidence="7">
    <location>
        <begin position="321"/>
        <end position="348"/>
    </location>
</feature>
<dbReference type="GO" id="GO:0005085">
    <property type="term" value="F:guanyl-nucleotide exchange factor activity"/>
    <property type="evidence" value="ECO:0007669"/>
    <property type="project" value="TreeGrafter"/>
</dbReference>
<dbReference type="InterPro" id="IPR001326">
    <property type="entry name" value="Transl_elong_EF1B_B/D_CS"/>
</dbReference>
<evidence type="ECO:0000313" key="8">
    <source>
        <dbReference type="Proteomes" id="UP000079169"/>
    </source>
</evidence>
<dbReference type="RefSeq" id="XP_026681761.1">
    <property type="nucleotide sequence ID" value="XM_026825960.1"/>
</dbReference>
<dbReference type="STRING" id="121845.A0A3Q0IZY7"/>
<reference evidence="9" key="1">
    <citation type="submission" date="2025-08" db="UniProtKB">
        <authorList>
            <consortium name="RefSeq"/>
        </authorList>
    </citation>
    <scope>IDENTIFICATION</scope>
</reference>
<feature type="region of interest" description="Disordered" evidence="5">
    <location>
        <begin position="51"/>
        <end position="222"/>
    </location>
</feature>
<gene>
    <name evidence="9" type="primary">LOC103512639</name>
</gene>
<dbReference type="PaxDb" id="121845-A0A3Q0IZY7"/>
<dbReference type="SMART" id="SM00888">
    <property type="entry name" value="EF1_GNE"/>
    <property type="match status" value="1"/>
</dbReference>
<feature type="compositionally biased region" description="Low complexity" evidence="5">
    <location>
        <begin position="292"/>
        <end position="309"/>
    </location>
</feature>
<dbReference type="CDD" id="cd00292">
    <property type="entry name" value="EF1B"/>
    <property type="match status" value="1"/>
</dbReference>
<feature type="region of interest" description="Disordered" evidence="5">
    <location>
        <begin position="288"/>
        <end position="334"/>
    </location>
</feature>
<dbReference type="Pfam" id="PF00736">
    <property type="entry name" value="EF1_GNE"/>
    <property type="match status" value="1"/>
</dbReference>
<dbReference type="GO" id="GO:0005853">
    <property type="term" value="C:eukaryotic translation elongation factor 1 complex"/>
    <property type="evidence" value="ECO:0007669"/>
    <property type="project" value="InterPro"/>
</dbReference>
<keyword evidence="3 4" id="KW-0648">Protein biosynthesis</keyword>
<dbReference type="InterPro" id="IPR014717">
    <property type="entry name" value="Transl_elong_EF1B/ribsomal_bS6"/>
</dbReference>
<feature type="compositionally biased region" description="Polar residues" evidence="5">
    <location>
        <begin position="197"/>
        <end position="211"/>
    </location>
</feature>
<dbReference type="PANTHER" id="PTHR11595:SF26">
    <property type="entry name" value="ELONGATION FACTOR 1-DELTA"/>
    <property type="match status" value="1"/>
</dbReference>
<dbReference type="AlphaFoldDB" id="A0A3Q0IZY7"/>
<feature type="compositionally biased region" description="Low complexity" evidence="5">
    <location>
        <begin position="167"/>
        <end position="178"/>
    </location>
</feature>
<keyword evidence="8" id="KW-1185">Reference proteome</keyword>
<evidence type="ECO:0000256" key="2">
    <source>
        <dbReference type="ARBA" id="ARBA00022768"/>
    </source>
</evidence>
<accession>A0A3Q0IZY7</accession>
<dbReference type="InterPro" id="IPR018940">
    <property type="entry name" value="EF-1_beta_acid_region_euk"/>
</dbReference>
<proteinExistence type="inferred from homology"/>
<dbReference type="SMART" id="SM01182">
    <property type="entry name" value="EF-1_beta_acid"/>
    <property type="match status" value="1"/>
</dbReference>
<dbReference type="GO" id="GO:0005829">
    <property type="term" value="C:cytosol"/>
    <property type="evidence" value="ECO:0007669"/>
    <property type="project" value="TreeGrafter"/>
</dbReference>
<dbReference type="GO" id="GO:0003746">
    <property type="term" value="F:translation elongation factor activity"/>
    <property type="evidence" value="ECO:0007669"/>
    <property type="project" value="UniProtKB-KW"/>
</dbReference>
<evidence type="ECO:0000259" key="7">
    <source>
        <dbReference type="SMART" id="SM01182"/>
    </source>
</evidence>
<dbReference type="PANTHER" id="PTHR11595">
    <property type="entry name" value="EF-HAND AND COILED-COIL DOMAIN-CONTAINING FAMILY MEMBER"/>
    <property type="match status" value="1"/>
</dbReference>
<dbReference type="InterPro" id="IPR036219">
    <property type="entry name" value="eEF-1beta-like_sf"/>
</dbReference>
<sequence>MAKSALLEQYSDIWLDKQDYLEAERIYYEGKLNQIFSGNACTVAANNNMGRKNKSKQSVPAATAPPAPTSLPCDPIPENQTLAPSQPEQPAAPKTEPAQKKRNDSECSNKSKGGEGKGQGGKGKNNKGQQPKQSPAQDKAAAPKVAEVTQPVGSTPEGESPVPPSSSPSLSPDSSSSAESKKKGGTKAAQAGKSEAKGSSNKANMKSSPSTLAEEVAKAQEHLKKSLKCMDGIAKHTGDSPALLKKIAALETENKNFKKGKDIFHCGDPKTDISTHFPIFKIFSKKSGTPTPAASAAPAPAAKAAPAAANGQKEEDDDVDLFGSDSEEESEEAARIREERLAAYNAKKSKKPALIAKSNIILDVKPWGDDTDMKEMEKQVRAIQMDGLLWGASKLAPLAYGINKLQISCVVEDDLVSVDALQESIQDIEDYVQSVDIAAFNKV</sequence>
<evidence type="ECO:0000313" key="9">
    <source>
        <dbReference type="RefSeq" id="XP_026681761.1"/>
    </source>
</evidence>
<evidence type="ECO:0000256" key="1">
    <source>
        <dbReference type="ARBA" id="ARBA00007411"/>
    </source>
</evidence>
<comment type="similarity">
    <text evidence="1 4">Belongs to the EF-1-beta/EF-1-delta family.</text>
</comment>
<name>A0A3Q0IZY7_DIACI</name>
<feature type="compositionally biased region" description="Acidic residues" evidence="5">
    <location>
        <begin position="314"/>
        <end position="331"/>
    </location>
</feature>
<dbReference type="InterPro" id="IPR014038">
    <property type="entry name" value="EF1B_bsu/dsu_GNE"/>
</dbReference>
<dbReference type="FunFam" id="3.30.70.60:FF:000001">
    <property type="entry name" value="Elongation factor 1-beta 1 like"/>
    <property type="match status" value="1"/>
</dbReference>
<dbReference type="KEGG" id="dci:103512639"/>
<keyword evidence="2 4" id="KW-0251">Elongation factor</keyword>
<evidence type="ECO:0000256" key="3">
    <source>
        <dbReference type="ARBA" id="ARBA00022917"/>
    </source>
</evidence>
<dbReference type="Gene3D" id="3.30.70.60">
    <property type="match status" value="1"/>
</dbReference>